<dbReference type="Pfam" id="PF05193">
    <property type="entry name" value="Peptidase_M16_C"/>
    <property type="match status" value="1"/>
</dbReference>
<evidence type="ECO:0000313" key="8">
    <source>
        <dbReference type="EMBL" id="SIT10980.1"/>
    </source>
</evidence>
<evidence type="ECO:0000256" key="3">
    <source>
        <dbReference type="ARBA" id="ARBA00023049"/>
    </source>
</evidence>
<dbReference type="GO" id="GO:0046872">
    <property type="term" value="F:metal ion binding"/>
    <property type="evidence" value="ECO:0007669"/>
    <property type="project" value="InterPro"/>
</dbReference>
<dbReference type="Proteomes" id="UP000185678">
    <property type="component" value="Unassembled WGS sequence"/>
</dbReference>
<protein>
    <submittedName>
        <fullName evidence="8">Zinc protease</fullName>
    </submittedName>
</protein>
<evidence type="ECO:0000259" key="6">
    <source>
        <dbReference type="Pfam" id="PF00675"/>
    </source>
</evidence>
<evidence type="ECO:0000256" key="1">
    <source>
        <dbReference type="ARBA" id="ARBA00001947"/>
    </source>
</evidence>
<dbReference type="STRING" id="80876.SAMN05421779_10728"/>
<dbReference type="PROSITE" id="PS00143">
    <property type="entry name" value="INSULINASE"/>
    <property type="match status" value="1"/>
</dbReference>
<dbReference type="PANTHER" id="PTHR11851">
    <property type="entry name" value="METALLOPROTEASE"/>
    <property type="match status" value="1"/>
</dbReference>
<dbReference type="Gene3D" id="3.30.830.10">
    <property type="entry name" value="Metalloenzyme, LuxS/M16 peptidase-like"/>
    <property type="match status" value="2"/>
</dbReference>
<gene>
    <name evidence="8" type="ORF">SAMN05421779_10728</name>
</gene>
<dbReference type="InterPro" id="IPR011765">
    <property type="entry name" value="Pept_M16_N"/>
</dbReference>
<comment type="similarity">
    <text evidence="2 4">Belongs to the peptidase M16 family.</text>
</comment>
<dbReference type="EMBL" id="FTOA01000007">
    <property type="protein sequence ID" value="SIT10980.1"/>
    <property type="molecule type" value="Genomic_DNA"/>
</dbReference>
<name>A0A1N7PKH0_9PROT</name>
<accession>A0A1N7PKH0</accession>
<feature type="domain" description="Peptidase M16 C-terminal" evidence="7">
    <location>
        <begin position="218"/>
        <end position="401"/>
    </location>
</feature>
<dbReference type="Pfam" id="PF00675">
    <property type="entry name" value="Peptidase_M16"/>
    <property type="match status" value="1"/>
</dbReference>
<feature type="chain" id="PRO_5013020976" evidence="5">
    <location>
        <begin position="32"/>
        <end position="485"/>
    </location>
</feature>
<evidence type="ECO:0000256" key="4">
    <source>
        <dbReference type="RuleBase" id="RU004447"/>
    </source>
</evidence>
<dbReference type="RefSeq" id="WP_076401640.1">
    <property type="nucleotide sequence ID" value="NZ_FTOA01000007.1"/>
</dbReference>
<dbReference type="AlphaFoldDB" id="A0A1N7PKH0"/>
<evidence type="ECO:0000256" key="5">
    <source>
        <dbReference type="SAM" id="SignalP"/>
    </source>
</evidence>
<keyword evidence="5" id="KW-0732">Signal</keyword>
<dbReference type="InterPro" id="IPR007863">
    <property type="entry name" value="Peptidase_M16_C"/>
</dbReference>
<evidence type="ECO:0000256" key="2">
    <source>
        <dbReference type="ARBA" id="ARBA00007261"/>
    </source>
</evidence>
<proteinExistence type="inferred from homology"/>
<dbReference type="PANTHER" id="PTHR11851:SF49">
    <property type="entry name" value="MITOCHONDRIAL-PROCESSING PEPTIDASE SUBUNIT ALPHA"/>
    <property type="match status" value="1"/>
</dbReference>
<evidence type="ECO:0000259" key="7">
    <source>
        <dbReference type="Pfam" id="PF05193"/>
    </source>
</evidence>
<keyword evidence="8" id="KW-0645">Protease</keyword>
<evidence type="ECO:0000313" key="9">
    <source>
        <dbReference type="Proteomes" id="UP000185678"/>
    </source>
</evidence>
<keyword evidence="3" id="KW-0482">Metalloprotease</keyword>
<organism evidence="8 9">
    <name type="scientific">Insolitispirillum peregrinum</name>
    <dbReference type="NCBI Taxonomy" id="80876"/>
    <lineage>
        <taxon>Bacteria</taxon>
        <taxon>Pseudomonadati</taxon>
        <taxon>Pseudomonadota</taxon>
        <taxon>Alphaproteobacteria</taxon>
        <taxon>Rhodospirillales</taxon>
        <taxon>Novispirillaceae</taxon>
        <taxon>Insolitispirillum</taxon>
    </lineage>
</organism>
<dbReference type="SUPFAM" id="SSF63411">
    <property type="entry name" value="LuxS/MPP-like metallohydrolase"/>
    <property type="match status" value="2"/>
</dbReference>
<dbReference type="InterPro" id="IPR050361">
    <property type="entry name" value="MPP/UQCRC_Complex"/>
</dbReference>
<dbReference type="OrthoDB" id="9811314at2"/>
<feature type="domain" description="Peptidase M16 N-terminal" evidence="6">
    <location>
        <begin position="64"/>
        <end position="209"/>
    </location>
</feature>
<sequence>MQTLFPASLRASASVMAVAAIALLAPVAAFAADPAATPAAAAAPTADAKLFDAKTFTLKNGLQVVVVENHRVPVVSQMVWYKVGAADEPAGKSGLAHLLEHLMFKGTNTIKPGEFSPLIARHGGQDNAFTSSDVTAYYENIAVDNLELVMKLESDRMRNLRLDDKNVLTERDVVFEERLSRTENEPAELLNERLNNALWMTHPYHNPIIGWPDELKALTRQDAIDYYNKWYAPNNAIVVISGDVTVPQVKALAEKYYGPLKHGPTIERKRNRTLPPPATVRIEMHHPQVSQPTWRQVFIAPSYGTTQNRRDVYALQVLNELFGGGPTSRLYRAMVIDHKLAAAAGSGYNAAAVDWGTFGISFTPRPGADLAAGEAVVRAEIDKLLTQGVSDEEVEMAKQRLRAGVIYARDSLQGSANTIGYALSTGQTLDQLEHWPQEIARVTTAEVMAAARAVLTGKASAIGVLLPEEKAAPTNQTAPQEGKSS</sequence>
<dbReference type="GO" id="GO:0006508">
    <property type="term" value="P:proteolysis"/>
    <property type="evidence" value="ECO:0007669"/>
    <property type="project" value="UniProtKB-KW"/>
</dbReference>
<dbReference type="InterPro" id="IPR011249">
    <property type="entry name" value="Metalloenz_LuxS/M16"/>
</dbReference>
<keyword evidence="9" id="KW-1185">Reference proteome</keyword>
<feature type="signal peptide" evidence="5">
    <location>
        <begin position="1"/>
        <end position="31"/>
    </location>
</feature>
<keyword evidence="3" id="KW-0378">Hydrolase</keyword>
<dbReference type="GO" id="GO:0004222">
    <property type="term" value="F:metalloendopeptidase activity"/>
    <property type="evidence" value="ECO:0007669"/>
    <property type="project" value="InterPro"/>
</dbReference>
<dbReference type="InterPro" id="IPR001431">
    <property type="entry name" value="Pept_M16_Zn_BS"/>
</dbReference>
<reference evidence="8 9" key="1">
    <citation type="submission" date="2017-01" db="EMBL/GenBank/DDBJ databases">
        <authorList>
            <person name="Mah S.A."/>
            <person name="Swanson W.J."/>
            <person name="Moy G.W."/>
            <person name="Vacquier V.D."/>
        </authorList>
    </citation>
    <scope>NUCLEOTIDE SEQUENCE [LARGE SCALE GENOMIC DNA]</scope>
    <source>
        <strain evidence="8 9">DSM 11589</strain>
    </source>
</reference>
<comment type="cofactor">
    <cofactor evidence="1">
        <name>Zn(2+)</name>
        <dbReference type="ChEBI" id="CHEBI:29105"/>
    </cofactor>
</comment>